<name>A0A834SN47_9FABA</name>
<keyword evidence="2" id="KW-1185">Reference proteome</keyword>
<dbReference type="AlphaFoldDB" id="A0A834SN47"/>
<gene>
    <name evidence="1" type="ORF">G2W53_038847</name>
</gene>
<dbReference type="Proteomes" id="UP000634136">
    <property type="component" value="Unassembled WGS sequence"/>
</dbReference>
<organism evidence="1 2">
    <name type="scientific">Senna tora</name>
    <dbReference type="NCBI Taxonomy" id="362788"/>
    <lineage>
        <taxon>Eukaryota</taxon>
        <taxon>Viridiplantae</taxon>
        <taxon>Streptophyta</taxon>
        <taxon>Embryophyta</taxon>
        <taxon>Tracheophyta</taxon>
        <taxon>Spermatophyta</taxon>
        <taxon>Magnoliopsida</taxon>
        <taxon>eudicotyledons</taxon>
        <taxon>Gunneridae</taxon>
        <taxon>Pentapetalae</taxon>
        <taxon>rosids</taxon>
        <taxon>fabids</taxon>
        <taxon>Fabales</taxon>
        <taxon>Fabaceae</taxon>
        <taxon>Caesalpinioideae</taxon>
        <taxon>Cassia clade</taxon>
        <taxon>Senna</taxon>
    </lineage>
</organism>
<evidence type="ECO:0000313" key="1">
    <source>
        <dbReference type="EMBL" id="KAF7806686.1"/>
    </source>
</evidence>
<comment type="caution">
    <text evidence="1">The sequence shown here is derived from an EMBL/GenBank/DDBJ whole genome shotgun (WGS) entry which is preliminary data.</text>
</comment>
<protein>
    <submittedName>
        <fullName evidence="1">Uncharacterized protein</fullName>
    </submittedName>
</protein>
<evidence type="ECO:0000313" key="2">
    <source>
        <dbReference type="Proteomes" id="UP000634136"/>
    </source>
</evidence>
<dbReference type="EMBL" id="JAAIUW010000012">
    <property type="protein sequence ID" value="KAF7806686.1"/>
    <property type="molecule type" value="Genomic_DNA"/>
</dbReference>
<accession>A0A834SN47</accession>
<reference evidence="1" key="1">
    <citation type="submission" date="2020-09" db="EMBL/GenBank/DDBJ databases">
        <title>Genome-Enabled Discovery of Anthraquinone Biosynthesis in Senna tora.</title>
        <authorList>
            <person name="Kang S.-H."/>
            <person name="Pandey R.P."/>
            <person name="Lee C.-M."/>
            <person name="Sim J.-S."/>
            <person name="Jeong J.-T."/>
            <person name="Choi B.-S."/>
            <person name="Jung M."/>
            <person name="Ginzburg D."/>
            <person name="Zhao K."/>
            <person name="Won S.Y."/>
            <person name="Oh T.-J."/>
            <person name="Yu Y."/>
            <person name="Kim N.-H."/>
            <person name="Lee O.R."/>
            <person name="Lee T.-H."/>
            <person name="Bashyal P."/>
            <person name="Kim T.-S."/>
            <person name="Lee W.-H."/>
            <person name="Kawkins C."/>
            <person name="Kim C.-K."/>
            <person name="Kim J.S."/>
            <person name="Ahn B.O."/>
            <person name="Rhee S.Y."/>
            <person name="Sohng J.K."/>
        </authorList>
    </citation>
    <scope>NUCLEOTIDE SEQUENCE</scope>
    <source>
        <tissue evidence="1">Leaf</tissue>
    </source>
</reference>
<sequence length="123" mass="13903">MKLQDQPNGPESYNWAEVFGNPIHIHIINTRSTEKSNKYILYLILPETPSFDHDLSKTLLSFFVSEIRQFRISCLPPKLLGMIEQFPIDAEPAPLFLLCDRPLSITQFNLVIGTALGSVKGSE</sequence>
<proteinExistence type="predicted"/>